<organism evidence="1 2">
    <name type="scientific">Diphasiastrum complanatum</name>
    <name type="common">Issler's clubmoss</name>
    <name type="synonym">Lycopodium complanatum</name>
    <dbReference type="NCBI Taxonomy" id="34168"/>
    <lineage>
        <taxon>Eukaryota</taxon>
        <taxon>Viridiplantae</taxon>
        <taxon>Streptophyta</taxon>
        <taxon>Embryophyta</taxon>
        <taxon>Tracheophyta</taxon>
        <taxon>Lycopodiopsida</taxon>
        <taxon>Lycopodiales</taxon>
        <taxon>Lycopodiaceae</taxon>
        <taxon>Lycopodioideae</taxon>
        <taxon>Diphasiastrum</taxon>
    </lineage>
</organism>
<sequence length="432" mass="48037">MEGHDETARRSCSESLDCSGLELEDPKKRCICEFMKPEALFSGDIVRAETTMFPELVIDEISASRKDAKHATDFEFGMSYKNNPRVLLCNSMVSADELFLDGKLMPLHTLSKVQNQFTKPPVSSHRLGSLPNTRTLSFTSKPSVSHGFSDYVNLGGNFFSFGKRNTFKTSNLQHNPVPSDCKIRPSLKLKRQGSNRMMHTCTDQRPSRERLLEQSSATLRAPWCCSTAIIPATALSSPLGLTHAENTNMETLSRRSISRWLNSEPSADAQSSQLKQFQGRNLRTVAVTPLEKKTAFEDPMERSFNTNLSSSTQGKDVDNPIKQSGKIADMRQNNQLLANKKSSQKRNTNFSYAPRSKEQTRQWEGYKNQQILDRPGSYPGDVQAIPILNVTACMGESSVASKAPKASVLCGRQSSIQKKQPRAGVLAQLAHI</sequence>
<reference evidence="2" key="1">
    <citation type="journal article" date="2024" name="Proc. Natl. Acad. Sci. U.S.A.">
        <title>Extraordinary preservation of gene collinearity over three hundred million years revealed in homosporous lycophytes.</title>
        <authorList>
            <person name="Li C."/>
            <person name="Wickell D."/>
            <person name="Kuo L.Y."/>
            <person name="Chen X."/>
            <person name="Nie B."/>
            <person name="Liao X."/>
            <person name="Peng D."/>
            <person name="Ji J."/>
            <person name="Jenkins J."/>
            <person name="Williams M."/>
            <person name="Shu S."/>
            <person name="Plott C."/>
            <person name="Barry K."/>
            <person name="Rajasekar S."/>
            <person name="Grimwood J."/>
            <person name="Han X."/>
            <person name="Sun S."/>
            <person name="Hou Z."/>
            <person name="He W."/>
            <person name="Dai G."/>
            <person name="Sun C."/>
            <person name="Schmutz J."/>
            <person name="Leebens-Mack J.H."/>
            <person name="Li F.W."/>
            <person name="Wang L."/>
        </authorList>
    </citation>
    <scope>NUCLEOTIDE SEQUENCE [LARGE SCALE GENOMIC DNA]</scope>
    <source>
        <strain evidence="2">cv. PW_Plant_1</strain>
    </source>
</reference>
<comment type="caution">
    <text evidence="1">The sequence shown here is derived from an EMBL/GenBank/DDBJ whole genome shotgun (WGS) entry which is preliminary data.</text>
</comment>
<keyword evidence="2" id="KW-1185">Reference proteome</keyword>
<accession>A0ACC2EVA4</accession>
<protein>
    <submittedName>
        <fullName evidence="1">Uncharacterized protein</fullName>
    </submittedName>
</protein>
<dbReference type="EMBL" id="CM055092">
    <property type="protein sequence ID" value="KAJ7570432.1"/>
    <property type="molecule type" value="Genomic_DNA"/>
</dbReference>
<proteinExistence type="predicted"/>
<evidence type="ECO:0000313" key="1">
    <source>
        <dbReference type="EMBL" id="KAJ7570432.1"/>
    </source>
</evidence>
<evidence type="ECO:0000313" key="2">
    <source>
        <dbReference type="Proteomes" id="UP001162992"/>
    </source>
</evidence>
<dbReference type="Proteomes" id="UP001162992">
    <property type="component" value="Chromosome 1"/>
</dbReference>
<name>A0ACC2EVA4_DIPCM</name>
<gene>
    <name evidence="1" type="ORF">O6H91_01G119700</name>
</gene>